<dbReference type="EMBL" id="SUNJ01009671">
    <property type="protein sequence ID" value="TPP60248.1"/>
    <property type="molecule type" value="Genomic_DNA"/>
</dbReference>
<evidence type="ECO:0000313" key="3">
    <source>
        <dbReference type="Proteomes" id="UP000316759"/>
    </source>
</evidence>
<name>A0A504YQW9_FASGI</name>
<proteinExistence type="predicted"/>
<gene>
    <name evidence="2" type="ORF">FGIG_12234</name>
</gene>
<feature type="region of interest" description="Disordered" evidence="1">
    <location>
        <begin position="1"/>
        <end position="36"/>
    </location>
</feature>
<protein>
    <submittedName>
        <fullName evidence="2">Uncharacterized protein</fullName>
    </submittedName>
</protein>
<sequence length="84" mass="9074">MLCSHSSEKAKGHAMTPRQSKQKSNRQSQKTWDGVFGTNATLSDRDSCGTSHSRPPCASLELIVSNRTNLGRFSQSIGIPGQAL</sequence>
<accession>A0A504YQW9</accession>
<dbReference type="AlphaFoldDB" id="A0A504YQW9"/>
<keyword evidence="3" id="KW-1185">Reference proteome</keyword>
<organism evidence="2 3">
    <name type="scientific">Fasciola gigantica</name>
    <name type="common">Giant liver fluke</name>
    <dbReference type="NCBI Taxonomy" id="46835"/>
    <lineage>
        <taxon>Eukaryota</taxon>
        <taxon>Metazoa</taxon>
        <taxon>Spiralia</taxon>
        <taxon>Lophotrochozoa</taxon>
        <taxon>Platyhelminthes</taxon>
        <taxon>Trematoda</taxon>
        <taxon>Digenea</taxon>
        <taxon>Plagiorchiida</taxon>
        <taxon>Echinostomata</taxon>
        <taxon>Echinostomatoidea</taxon>
        <taxon>Fasciolidae</taxon>
        <taxon>Fasciola</taxon>
    </lineage>
</organism>
<reference evidence="2 3" key="1">
    <citation type="submission" date="2019-04" db="EMBL/GenBank/DDBJ databases">
        <title>Annotation for the trematode Fasciola gigantica.</title>
        <authorList>
            <person name="Choi Y.-J."/>
        </authorList>
    </citation>
    <scope>NUCLEOTIDE SEQUENCE [LARGE SCALE GENOMIC DNA]</scope>
    <source>
        <strain evidence="2">Uganda_cow_1</strain>
    </source>
</reference>
<comment type="caution">
    <text evidence="2">The sequence shown here is derived from an EMBL/GenBank/DDBJ whole genome shotgun (WGS) entry which is preliminary data.</text>
</comment>
<evidence type="ECO:0000256" key="1">
    <source>
        <dbReference type="SAM" id="MobiDB-lite"/>
    </source>
</evidence>
<feature type="compositionally biased region" description="Basic and acidic residues" evidence="1">
    <location>
        <begin position="1"/>
        <end position="11"/>
    </location>
</feature>
<dbReference type="Proteomes" id="UP000316759">
    <property type="component" value="Unassembled WGS sequence"/>
</dbReference>
<evidence type="ECO:0000313" key="2">
    <source>
        <dbReference type="EMBL" id="TPP60248.1"/>
    </source>
</evidence>